<dbReference type="SUPFAM" id="SSF53756">
    <property type="entry name" value="UDP-Glycosyltransferase/glycogen phosphorylase"/>
    <property type="match status" value="1"/>
</dbReference>
<protein>
    <recommendedName>
        <fullName evidence="12">Fucosyltransferase</fullName>
        <ecNumber evidence="12">2.4.1.-</ecNumber>
    </recommendedName>
</protein>
<sequence>MPYGICLPNREKVANDPSSITAVIRLVYGKSADLLPWLDRRQLQQNYTVNYARGKTGLVFWAVSHCKTESLREKYVAELKRYIHVDIRGNCVRNHIKDKNDGFRIHKFYLAFENSICPDYITEKTWLALSGGIVPIVLGGADYKTFLPHHSYIDIKDFSSPKALATYLNKLDRNDTLYNEYFAWRRNYTCRNGIPRRESQFCELCRFINKNMNKTNTIADINKVWSPENCIPTENYYRDIATVSYNDVFLNTTEIR</sequence>
<feature type="domain" description="Fucosyltransferase C-terminal" evidence="13">
    <location>
        <begin position="54"/>
        <end position="223"/>
    </location>
</feature>
<keyword evidence="7" id="KW-0735">Signal-anchor</keyword>
<keyword evidence="15" id="KW-1185">Reference proteome</keyword>
<evidence type="ECO:0000256" key="12">
    <source>
        <dbReference type="RuleBase" id="RU003832"/>
    </source>
</evidence>
<dbReference type="Proteomes" id="UP001209878">
    <property type="component" value="Unassembled WGS sequence"/>
</dbReference>
<evidence type="ECO:0000313" key="14">
    <source>
        <dbReference type="EMBL" id="KAK2170906.1"/>
    </source>
</evidence>
<reference evidence="14" key="1">
    <citation type="journal article" date="2023" name="Mol. Biol. Evol.">
        <title>Third-Generation Sequencing Reveals the Adaptive Role of the Epigenome in Three Deep-Sea Polychaetes.</title>
        <authorList>
            <person name="Perez M."/>
            <person name="Aroh O."/>
            <person name="Sun Y."/>
            <person name="Lan Y."/>
            <person name="Juniper S.K."/>
            <person name="Young C.R."/>
            <person name="Angers B."/>
            <person name="Qian P.Y."/>
        </authorList>
    </citation>
    <scope>NUCLEOTIDE SEQUENCE</scope>
    <source>
        <strain evidence="14">R07B-5</strain>
    </source>
</reference>
<proteinExistence type="inferred from homology"/>
<keyword evidence="5 12" id="KW-0808">Transferase</keyword>
<dbReference type="AlphaFoldDB" id="A0AAD9NJT2"/>
<comment type="pathway">
    <text evidence="2">Protein modification; protein glycosylation.</text>
</comment>
<dbReference type="EMBL" id="JAODUO010001127">
    <property type="protein sequence ID" value="KAK2170906.1"/>
    <property type="molecule type" value="Genomic_DNA"/>
</dbReference>
<keyword evidence="4 12" id="KW-0328">Glycosyltransferase</keyword>
<organism evidence="14 15">
    <name type="scientific">Ridgeia piscesae</name>
    <name type="common">Tubeworm</name>
    <dbReference type="NCBI Taxonomy" id="27915"/>
    <lineage>
        <taxon>Eukaryota</taxon>
        <taxon>Metazoa</taxon>
        <taxon>Spiralia</taxon>
        <taxon>Lophotrochozoa</taxon>
        <taxon>Annelida</taxon>
        <taxon>Polychaeta</taxon>
        <taxon>Sedentaria</taxon>
        <taxon>Canalipalpata</taxon>
        <taxon>Sabellida</taxon>
        <taxon>Siboglinidae</taxon>
        <taxon>Ridgeia</taxon>
    </lineage>
</organism>
<keyword evidence="10" id="KW-0472">Membrane</keyword>
<evidence type="ECO:0000256" key="1">
    <source>
        <dbReference type="ARBA" id="ARBA00004323"/>
    </source>
</evidence>
<evidence type="ECO:0000256" key="4">
    <source>
        <dbReference type="ARBA" id="ARBA00022676"/>
    </source>
</evidence>
<name>A0AAD9NJT2_RIDPI</name>
<evidence type="ECO:0000256" key="7">
    <source>
        <dbReference type="ARBA" id="ARBA00022968"/>
    </source>
</evidence>
<dbReference type="EC" id="2.4.1.-" evidence="12"/>
<evidence type="ECO:0000256" key="3">
    <source>
        <dbReference type="ARBA" id="ARBA00008919"/>
    </source>
</evidence>
<gene>
    <name evidence="14" type="ORF">NP493_1128g00064</name>
</gene>
<keyword evidence="9 12" id="KW-0333">Golgi apparatus</keyword>
<evidence type="ECO:0000256" key="6">
    <source>
        <dbReference type="ARBA" id="ARBA00022692"/>
    </source>
</evidence>
<evidence type="ECO:0000256" key="5">
    <source>
        <dbReference type="ARBA" id="ARBA00022679"/>
    </source>
</evidence>
<dbReference type="PANTHER" id="PTHR48438">
    <property type="entry name" value="ALPHA-(1,3)-FUCOSYLTRANSFERASE C-RELATED"/>
    <property type="match status" value="1"/>
</dbReference>
<evidence type="ECO:0000256" key="2">
    <source>
        <dbReference type="ARBA" id="ARBA00004922"/>
    </source>
</evidence>
<evidence type="ECO:0000256" key="8">
    <source>
        <dbReference type="ARBA" id="ARBA00022989"/>
    </source>
</evidence>
<keyword evidence="8" id="KW-1133">Transmembrane helix</keyword>
<comment type="subcellular location">
    <subcellularLocation>
        <location evidence="1">Golgi apparatus membrane</location>
        <topology evidence="1">Single-pass type II membrane protein</topology>
    </subcellularLocation>
    <subcellularLocation>
        <location evidence="12">Golgi apparatus</location>
        <location evidence="12">Golgi stack membrane</location>
        <topology evidence="12">Single-pass type II membrane protein</topology>
    </subcellularLocation>
</comment>
<dbReference type="PANTHER" id="PTHR48438:SF1">
    <property type="entry name" value="ALPHA-(1,3)-FUCOSYLTRANSFERASE C-RELATED"/>
    <property type="match status" value="1"/>
</dbReference>
<evidence type="ECO:0000256" key="11">
    <source>
        <dbReference type="ARBA" id="ARBA00023180"/>
    </source>
</evidence>
<evidence type="ECO:0000256" key="9">
    <source>
        <dbReference type="ARBA" id="ARBA00023034"/>
    </source>
</evidence>
<dbReference type="Pfam" id="PF00852">
    <property type="entry name" value="Glyco_transf_10"/>
    <property type="match status" value="1"/>
</dbReference>
<dbReference type="InterPro" id="IPR038577">
    <property type="entry name" value="GT10-like_C_sf"/>
</dbReference>
<dbReference type="FunFam" id="3.40.50.11660:FF:000002">
    <property type="entry name" value="Alpha-(1,3)-fucosyltransferase"/>
    <property type="match status" value="1"/>
</dbReference>
<dbReference type="GO" id="GO:0008417">
    <property type="term" value="F:fucosyltransferase activity"/>
    <property type="evidence" value="ECO:0007669"/>
    <property type="project" value="InterPro"/>
</dbReference>
<keyword evidence="6 12" id="KW-0812">Transmembrane</keyword>
<keyword evidence="11" id="KW-0325">Glycoprotein</keyword>
<dbReference type="InterPro" id="IPR001503">
    <property type="entry name" value="Glyco_trans_10"/>
</dbReference>
<dbReference type="GO" id="GO:0032580">
    <property type="term" value="C:Golgi cisterna membrane"/>
    <property type="evidence" value="ECO:0007669"/>
    <property type="project" value="UniProtKB-SubCell"/>
</dbReference>
<accession>A0AAD9NJT2</accession>
<dbReference type="GO" id="GO:0000139">
    <property type="term" value="C:Golgi membrane"/>
    <property type="evidence" value="ECO:0007669"/>
    <property type="project" value="UniProtKB-SubCell"/>
</dbReference>
<comment type="caution">
    <text evidence="14">The sequence shown here is derived from an EMBL/GenBank/DDBJ whole genome shotgun (WGS) entry which is preliminary data.</text>
</comment>
<dbReference type="InterPro" id="IPR055270">
    <property type="entry name" value="Glyco_tran_10_C"/>
</dbReference>
<evidence type="ECO:0000259" key="13">
    <source>
        <dbReference type="Pfam" id="PF00852"/>
    </source>
</evidence>
<comment type="similarity">
    <text evidence="3 12">Belongs to the glycosyltransferase 10 family.</text>
</comment>
<dbReference type="Gene3D" id="3.40.50.11660">
    <property type="entry name" value="Glycosyl transferase family 10, C-terminal domain"/>
    <property type="match status" value="1"/>
</dbReference>
<evidence type="ECO:0000256" key="10">
    <source>
        <dbReference type="ARBA" id="ARBA00023136"/>
    </source>
</evidence>
<evidence type="ECO:0000313" key="15">
    <source>
        <dbReference type="Proteomes" id="UP001209878"/>
    </source>
</evidence>